<protein>
    <submittedName>
        <fullName evidence="4">Transcriptional regulator</fullName>
    </submittedName>
</protein>
<accession>I5AZ75</accession>
<dbReference type="InterPro" id="IPR001647">
    <property type="entry name" value="HTH_TetR"/>
</dbReference>
<dbReference type="STRING" id="879212.DespoDRAFT_00522"/>
<reference evidence="4 5" key="1">
    <citation type="submission" date="2011-09" db="EMBL/GenBank/DDBJ databases">
        <authorList>
            <consortium name="US DOE Joint Genome Institute (JGI-PGF)"/>
            <person name="Lucas S."/>
            <person name="Han J."/>
            <person name="Lapidus A."/>
            <person name="Cheng J.-F."/>
            <person name="Goodwin L."/>
            <person name="Pitluck S."/>
            <person name="Peters L."/>
            <person name="Land M.L."/>
            <person name="Hauser L."/>
            <person name="Orellana R."/>
            <person name="Lovley D."/>
            <person name="Woyke T.J."/>
        </authorList>
    </citation>
    <scope>NUCLEOTIDE SEQUENCE [LARGE SCALE GENOMIC DNA]</scope>
    <source>
        <strain evidence="4 5">2ac9</strain>
    </source>
</reference>
<evidence type="ECO:0000256" key="2">
    <source>
        <dbReference type="PROSITE-ProRule" id="PRU00335"/>
    </source>
</evidence>
<feature type="domain" description="HTH tetR-type" evidence="3">
    <location>
        <begin position="13"/>
        <end position="71"/>
    </location>
</feature>
<keyword evidence="1 2" id="KW-0238">DNA-binding</keyword>
<dbReference type="Gene3D" id="1.10.357.10">
    <property type="entry name" value="Tetracycline Repressor, domain 2"/>
    <property type="match status" value="1"/>
</dbReference>
<evidence type="ECO:0000313" key="5">
    <source>
        <dbReference type="Proteomes" id="UP000005778"/>
    </source>
</evidence>
<dbReference type="PROSITE" id="PS50977">
    <property type="entry name" value="HTH_TETR_2"/>
    <property type="match status" value="1"/>
</dbReference>
<sequence>MNLPTRRKEMMNRLLKEQVVKTVLAMIHEGTPVTMDKVAFRCGVSKGTVYNYFKNKKDLLNTVHEAVIIPIKKESCKIFEKKIPPMEKIYGFVENVFNFQKEYPLYFKFIQSQRSAAAAVTERMDLIIIPLVNICREGMHQGQFMDADPYVMAAMIFGTVVGPLESLTYREDALQDLEKLKQEIVRFLDKSILKEQERSL</sequence>
<gene>
    <name evidence="4" type="ORF">DespoDRAFT_00522</name>
</gene>
<dbReference type="RefSeq" id="WP_004071147.1">
    <property type="nucleotide sequence ID" value="NZ_CM001488.1"/>
</dbReference>
<feature type="DNA-binding region" description="H-T-H motif" evidence="2">
    <location>
        <begin position="34"/>
        <end position="53"/>
    </location>
</feature>
<dbReference type="InterPro" id="IPR009057">
    <property type="entry name" value="Homeodomain-like_sf"/>
</dbReference>
<evidence type="ECO:0000313" key="4">
    <source>
        <dbReference type="EMBL" id="EIM62538.1"/>
    </source>
</evidence>
<organism evidence="4 5">
    <name type="scientific">Desulfobacter postgatei 2ac9</name>
    <dbReference type="NCBI Taxonomy" id="879212"/>
    <lineage>
        <taxon>Bacteria</taxon>
        <taxon>Pseudomonadati</taxon>
        <taxon>Thermodesulfobacteriota</taxon>
        <taxon>Desulfobacteria</taxon>
        <taxon>Desulfobacterales</taxon>
        <taxon>Desulfobacteraceae</taxon>
        <taxon>Desulfobacter</taxon>
    </lineage>
</organism>
<dbReference type="AlphaFoldDB" id="I5AZ75"/>
<evidence type="ECO:0000259" key="3">
    <source>
        <dbReference type="PROSITE" id="PS50977"/>
    </source>
</evidence>
<dbReference type="SUPFAM" id="SSF46689">
    <property type="entry name" value="Homeodomain-like"/>
    <property type="match status" value="1"/>
</dbReference>
<proteinExistence type="predicted"/>
<dbReference type="GO" id="GO:0003677">
    <property type="term" value="F:DNA binding"/>
    <property type="evidence" value="ECO:0007669"/>
    <property type="project" value="UniProtKB-UniRule"/>
</dbReference>
<name>I5AZ75_9BACT</name>
<dbReference type="Pfam" id="PF00440">
    <property type="entry name" value="TetR_N"/>
    <property type="match status" value="1"/>
</dbReference>
<dbReference type="Proteomes" id="UP000005778">
    <property type="component" value="Chromosome"/>
</dbReference>
<dbReference type="PANTHER" id="PTHR43479">
    <property type="entry name" value="ACREF/ENVCD OPERON REPRESSOR-RELATED"/>
    <property type="match status" value="1"/>
</dbReference>
<dbReference type="InterPro" id="IPR050624">
    <property type="entry name" value="HTH-type_Tx_Regulator"/>
</dbReference>
<dbReference type="SUPFAM" id="SSF48498">
    <property type="entry name" value="Tetracyclin repressor-like, C-terminal domain"/>
    <property type="match status" value="1"/>
</dbReference>
<dbReference type="InterPro" id="IPR036271">
    <property type="entry name" value="Tet_transcr_reg_TetR-rel_C_sf"/>
</dbReference>
<dbReference type="HOGENOM" id="CLU_1364377_0_0_7"/>
<dbReference type="PANTHER" id="PTHR43479:SF11">
    <property type="entry name" value="ACREF_ENVCD OPERON REPRESSOR-RELATED"/>
    <property type="match status" value="1"/>
</dbReference>
<evidence type="ECO:0000256" key="1">
    <source>
        <dbReference type="ARBA" id="ARBA00023125"/>
    </source>
</evidence>
<reference evidence="4 5" key="2">
    <citation type="submission" date="2012-02" db="EMBL/GenBank/DDBJ databases">
        <title>Improved High-Quality Draft sequence of Desulfobacter postgatei 2ac9.</title>
        <authorList>
            <consortium name="US DOE Joint Genome Institute"/>
            <person name="Lucas S."/>
            <person name="Han J."/>
            <person name="Lapidus A."/>
            <person name="Cheng J.-F."/>
            <person name="Goodwin L."/>
            <person name="Pitluck S."/>
            <person name="Peters L."/>
            <person name="Ovchinnikova G."/>
            <person name="Held B."/>
            <person name="Detter J.C."/>
            <person name="Han C."/>
            <person name="Tapia R."/>
            <person name="Land M."/>
            <person name="Hauser L."/>
            <person name="Kyrpides N."/>
            <person name="Ivanova N."/>
            <person name="Pagani I."/>
            <person name="Orellana R."/>
            <person name="Lovley D."/>
            <person name="Woyke T."/>
        </authorList>
    </citation>
    <scope>NUCLEOTIDE SEQUENCE [LARGE SCALE GENOMIC DNA]</scope>
    <source>
        <strain evidence="4 5">2ac9</strain>
    </source>
</reference>
<dbReference type="eggNOG" id="COG1309">
    <property type="taxonomic scope" value="Bacteria"/>
</dbReference>
<dbReference type="OrthoDB" id="9809994at2"/>
<keyword evidence="5" id="KW-1185">Reference proteome</keyword>
<dbReference type="EMBL" id="CM001488">
    <property type="protein sequence ID" value="EIM62538.1"/>
    <property type="molecule type" value="Genomic_DNA"/>
</dbReference>